<evidence type="ECO:0000313" key="3">
    <source>
        <dbReference type="Proteomes" id="UP000238071"/>
    </source>
</evidence>
<name>A0A2S6H3J1_9GAMM</name>
<dbReference type="AlphaFoldDB" id="A0A2S6H3J1"/>
<evidence type="ECO:0000259" key="1">
    <source>
        <dbReference type="Pfam" id="PF09345"/>
    </source>
</evidence>
<dbReference type="OrthoDB" id="5297629at2"/>
<comment type="caution">
    <text evidence="2">The sequence shown here is derived from an EMBL/GenBank/DDBJ whole genome shotgun (WGS) entry which is preliminary data.</text>
</comment>
<protein>
    <submittedName>
        <fullName evidence="2">Uncharacterized protein DUF1987</fullName>
    </submittedName>
</protein>
<proteinExistence type="predicted"/>
<feature type="domain" description="SiaC family regulatory phosphoprotein" evidence="1">
    <location>
        <begin position="6"/>
        <end position="125"/>
    </location>
</feature>
<dbReference type="Pfam" id="PF09345">
    <property type="entry name" value="SiaC"/>
    <property type="match status" value="1"/>
</dbReference>
<organism evidence="2 3">
    <name type="scientific">Methylobacter tundripaludum</name>
    <dbReference type="NCBI Taxonomy" id="173365"/>
    <lineage>
        <taxon>Bacteria</taxon>
        <taxon>Pseudomonadati</taxon>
        <taxon>Pseudomonadota</taxon>
        <taxon>Gammaproteobacteria</taxon>
        <taxon>Methylococcales</taxon>
        <taxon>Methylococcaceae</taxon>
        <taxon>Methylobacter</taxon>
    </lineage>
</organism>
<dbReference type="InterPro" id="IPR018530">
    <property type="entry name" value="SiaC"/>
</dbReference>
<dbReference type="EMBL" id="PTIY01000005">
    <property type="protein sequence ID" value="PPK72014.1"/>
    <property type="molecule type" value="Genomic_DNA"/>
</dbReference>
<keyword evidence="3" id="KW-1185">Reference proteome</keyword>
<dbReference type="RefSeq" id="WP_104423396.1">
    <property type="nucleotide sequence ID" value="NZ_PTIY01000005.1"/>
</dbReference>
<gene>
    <name evidence="2" type="ORF">B0F88_105126</name>
</gene>
<evidence type="ECO:0000313" key="2">
    <source>
        <dbReference type="EMBL" id="PPK72014.1"/>
    </source>
</evidence>
<dbReference type="Proteomes" id="UP000238071">
    <property type="component" value="Unassembled WGS sequence"/>
</dbReference>
<accession>A0A2S6H3J1</accession>
<sequence length="128" mass="14778">MTDIYIPATSDTPEIDFKFSSNTLSMSGEAYPENGVEFFRPILKQLQSHLKSLNGAPVEFNFQLTYFNSVSTKIFYSMFELLNEYAKSHPNTVLLNWHHDEEDDTILELGQDIQEDFTWIDFNAIVLA</sequence>
<reference evidence="2 3" key="1">
    <citation type="submission" date="2018-02" db="EMBL/GenBank/DDBJ databases">
        <title>Subsurface microbial communities from deep shales in Ohio and West Virginia, USA.</title>
        <authorList>
            <person name="Wrighton K."/>
        </authorList>
    </citation>
    <scope>NUCLEOTIDE SEQUENCE [LARGE SCALE GENOMIC DNA]</scope>
    <source>
        <strain evidence="2 3">OWC-G53F</strain>
    </source>
</reference>